<dbReference type="Gene3D" id="1.10.10.10">
    <property type="entry name" value="Winged helix-like DNA-binding domain superfamily/Winged helix DNA-binding domain"/>
    <property type="match status" value="1"/>
</dbReference>
<dbReference type="InterPro" id="IPR036388">
    <property type="entry name" value="WH-like_DNA-bd_sf"/>
</dbReference>
<dbReference type="AlphaFoldDB" id="A0A918CD58"/>
<organism evidence="2 3">
    <name type="scientific">Agromyces mediolanus</name>
    <name type="common">Corynebacterium mediolanum</name>
    <dbReference type="NCBI Taxonomy" id="41986"/>
    <lineage>
        <taxon>Bacteria</taxon>
        <taxon>Bacillati</taxon>
        <taxon>Actinomycetota</taxon>
        <taxon>Actinomycetes</taxon>
        <taxon>Micrococcales</taxon>
        <taxon>Microbacteriaceae</taxon>
        <taxon>Agromyces</taxon>
    </lineage>
</organism>
<sequence>MTTHEDHPTPEPTEATAGTRPFGFWLKLVDRRLSEEMAELFADEGLSRRDWRALNLYAGAAEDERLAARLSERPKLAHRLAEHGWLERGELTEEGRAARERLQSRVDGFRERVAGAVSDEDFATTLRTLEAIARELGWDESQPMPRGRRGGRRFHGERGGFPHEHGLRGERHGRGFGHERDGGPEWHRESRGGRRRPGSSHEPCGHESHVGHGERHGRDERHGGRGHGRGLRREQLEVHVHLHR</sequence>
<evidence type="ECO:0000313" key="3">
    <source>
        <dbReference type="Proteomes" id="UP000610303"/>
    </source>
</evidence>
<dbReference type="RefSeq" id="WP_189084085.1">
    <property type="nucleotide sequence ID" value="NZ_BMRJ01000001.1"/>
</dbReference>
<name>A0A918CD58_AGRME</name>
<protein>
    <recommendedName>
        <fullName evidence="4">MarR family transcriptional regulator</fullName>
    </recommendedName>
</protein>
<dbReference type="SUPFAM" id="SSF46785">
    <property type="entry name" value="Winged helix' DNA-binding domain"/>
    <property type="match status" value="1"/>
</dbReference>
<reference evidence="2" key="2">
    <citation type="submission" date="2020-09" db="EMBL/GenBank/DDBJ databases">
        <authorList>
            <person name="Sun Q."/>
            <person name="Ohkuma M."/>
        </authorList>
    </citation>
    <scope>NUCLEOTIDE SEQUENCE</scope>
    <source>
        <strain evidence="2">JCM 3346</strain>
    </source>
</reference>
<keyword evidence="3" id="KW-1185">Reference proteome</keyword>
<reference evidence="2" key="1">
    <citation type="journal article" date="2014" name="Int. J. Syst. Evol. Microbiol.">
        <title>Complete genome sequence of Corynebacterium casei LMG S-19264T (=DSM 44701T), isolated from a smear-ripened cheese.</title>
        <authorList>
            <consortium name="US DOE Joint Genome Institute (JGI-PGF)"/>
            <person name="Walter F."/>
            <person name="Albersmeier A."/>
            <person name="Kalinowski J."/>
            <person name="Ruckert C."/>
        </authorList>
    </citation>
    <scope>NUCLEOTIDE SEQUENCE</scope>
    <source>
        <strain evidence="2">JCM 3346</strain>
    </source>
</reference>
<comment type="caution">
    <text evidence="2">The sequence shown here is derived from an EMBL/GenBank/DDBJ whole genome shotgun (WGS) entry which is preliminary data.</text>
</comment>
<feature type="compositionally biased region" description="Basic and acidic residues" evidence="1">
    <location>
        <begin position="203"/>
        <end position="223"/>
    </location>
</feature>
<dbReference type="Proteomes" id="UP000610303">
    <property type="component" value="Unassembled WGS sequence"/>
</dbReference>
<gene>
    <name evidence="2" type="ORF">GCM10010196_09090</name>
</gene>
<feature type="compositionally biased region" description="Basic and acidic residues" evidence="1">
    <location>
        <begin position="231"/>
        <end position="244"/>
    </location>
</feature>
<evidence type="ECO:0000256" key="1">
    <source>
        <dbReference type="SAM" id="MobiDB-lite"/>
    </source>
</evidence>
<accession>A0A918CD58</accession>
<evidence type="ECO:0000313" key="2">
    <source>
        <dbReference type="EMBL" id="GGR18201.1"/>
    </source>
</evidence>
<evidence type="ECO:0008006" key="4">
    <source>
        <dbReference type="Google" id="ProtNLM"/>
    </source>
</evidence>
<feature type="compositionally biased region" description="Basic and acidic residues" evidence="1">
    <location>
        <begin position="154"/>
        <end position="192"/>
    </location>
</feature>
<feature type="region of interest" description="Disordered" evidence="1">
    <location>
        <begin position="137"/>
        <end position="244"/>
    </location>
</feature>
<dbReference type="InterPro" id="IPR036390">
    <property type="entry name" value="WH_DNA-bd_sf"/>
</dbReference>
<dbReference type="EMBL" id="BMRJ01000001">
    <property type="protein sequence ID" value="GGR18201.1"/>
    <property type="molecule type" value="Genomic_DNA"/>
</dbReference>
<proteinExistence type="predicted"/>